<organism evidence="3 4">
    <name type="scientific">Lacicoccus qingdaonensis</name>
    <dbReference type="NCBI Taxonomy" id="576118"/>
    <lineage>
        <taxon>Bacteria</taxon>
        <taxon>Bacillati</taxon>
        <taxon>Bacillota</taxon>
        <taxon>Bacilli</taxon>
        <taxon>Bacillales</taxon>
        <taxon>Salinicoccaceae</taxon>
        <taxon>Lacicoccus</taxon>
    </lineage>
</organism>
<keyword evidence="1" id="KW-0456">Lyase</keyword>
<dbReference type="Pfam" id="PF01989">
    <property type="entry name" value="AcnX_swivel_put"/>
    <property type="match status" value="1"/>
</dbReference>
<dbReference type="SUPFAM" id="SSF52016">
    <property type="entry name" value="LeuD/IlvD-like"/>
    <property type="match status" value="1"/>
</dbReference>
<evidence type="ECO:0000313" key="4">
    <source>
        <dbReference type="Proteomes" id="UP000199008"/>
    </source>
</evidence>
<gene>
    <name evidence="3" type="ORF">SAMN05216216_11553</name>
</gene>
<feature type="domain" description="Phosphomevalonate dehydratase small subunit-like" evidence="2">
    <location>
        <begin position="35"/>
        <end position="120"/>
    </location>
</feature>
<dbReference type="CDD" id="cd01356">
    <property type="entry name" value="AcnX_swivel"/>
    <property type="match status" value="1"/>
</dbReference>
<dbReference type="InterPro" id="IPR002840">
    <property type="entry name" value="PMDh-S-like_dom"/>
</dbReference>
<dbReference type="AlphaFoldDB" id="A0A1G9G5Y3"/>
<evidence type="ECO:0000313" key="3">
    <source>
        <dbReference type="EMBL" id="SDK96100.1"/>
    </source>
</evidence>
<evidence type="ECO:0000259" key="2">
    <source>
        <dbReference type="Pfam" id="PF01989"/>
    </source>
</evidence>
<dbReference type="PANTHER" id="PTHR36577:SF3">
    <property type="entry name" value="DUF521 DOMAIN PROTEIN (AFU_ORTHOLOGUE AFUA_6G00490)"/>
    <property type="match status" value="1"/>
</dbReference>
<dbReference type="STRING" id="576118.SAMN05216216_11553"/>
<dbReference type="OrthoDB" id="9815264at2"/>
<sequence>MVMNMNRMTCEKSFKGKTIVEGRAEGKAITSNMPLSFWGGFDPSEGKVIDRYHDLYDVDVKGKIMVLPEGRGSCTGSVVLLEAILSENGPNGIILKAADEIITLGGIVADEIFTEGIPVVVLDDEDFSHLINAEYINISDNDVTVHFMEGDQDD</sequence>
<dbReference type="EMBL" id="FNFY01000015">
    <property type="protein sequence ID" value="SDK96100.1"/>
    <property type="molecule type" value="Genomic_DNA"/>
</dbReference>
<dbReference type="PANTHER" id="PTHR36577">
    <property type="entry name" value="DUF521 DOMAIN PROTEIN (AFU_ORTHOLOGUE AFUA_6G00490)"/>
    <property type="match status" value="1"/>
</dbReference>
<dbReference type="Gene3D" id="3.50.30.10">
    <property type="entry name" value="Phosphohistidine domain"/>
    <property type="match status" value="1"/>
</dbReference>
<proteinExistence type="predicted"/>
<evidence type="ECO:0000256" key="1">
    <source>
        <dbReference type="ARBA" id="ARBA00023239"/>
    </source>
</evidence>
<keyword evidence="4" id="KW-1185">Reference proteome</keyword>
<accession>A0A1G9G5Y3</accession>
<dbReference type="Proteomes" id="UP000199008">
    <property type="component" value="Unassembled WGS sequence"/>
</dbReference>
<protein>
    <submittedName>
        <fullName evidence="3">Predicted aconitase subunit 2</fullName>
    </submittedName>
</protein>
<dbReference type="GO" id="GO:0016829">
    <property type="term" value="F:lyase activity"/>
    <property type="evidence" value="ECO:0007669"/>
    <property type="project" value="UniProtKB-KW"/>
</dbReference>
<reference evidence="4" key="1">
    <citation type="submission" date="2016-10" db="EMBL/GenBank/DDBJ databases">
        <authorList>
            <person name="Varghese N."/>
            <person name="Submissions S."/>
        </authorList>
    </citation>
    <scope>NUCLEOTIDE SEQUENCE [LARGE SCALE GENOMIC DNA]</scope>
    <source>
        <strain evidence="4">CGMCC 1.8895</strain>
    </source>
</reference>
<name>A0A1G9G5Y3_9BACL</name>